<feature type="region of interest" description="Disordered" evidence="1">
    <location>
        <begin position="480"/>
        <end position="503"/>
    </location>
</feature>
<comment type="caution">
    <text evidence="3">The sequence shown here is derived from an EMBL/GenBank/DDBJ whole genome shotgun (WGS) entry which is preliminary data.</text>
</comment>
<feature type="region of interest" description="Disordered" evidence="1">
    <location>
        <begin position="51"/>
        <end position="141"/>
    </location>
</feature>
<sequence length="503" mass="55532">MVDTLKNFMSSMTDTIKQQVSEQVKKAVEATSSVRPLPRFEFVPLHAPMVSHHHSEGMKEATHADRNDQSRAENLDQSISPRPYTAAARAMDGQQSQPRPQRRTQSTPEELPGSRSRSRPGGLRGRPQGNDEPQNVAPTVTNSLTTAECQELRKAIPEPAYKGQVNLFLKRGGCFLREEHEPGWAEPQDEECSTEMVDTIAGGYVLTVEEGIQVPLCFGDKAKARTLEVDFLVVNVPTTYNIILRRPTLHKVEVVIAPCLLQLQFEADAGSTGKKYEHQWRAKWPKIRITKSKQKHPAALGVGIFVMVAALVSLPTLLGVVASPSRGIISSLFRPSSPVVGGINSTNSGSRPQPRSYGDPLYIGCTLQSSPLCRRPGCQSRQELPKELGTFLTSPPVALVLIPGRPFLLSLHPGVGFLQLALQASFSFFSFSKRRLYLATASLDFWRSARRSPIFPNKRASELSRSWIHFSRAETDSFDLATFSPPGKGLESTPTWSAKEEQP</sequence>
<keyword evidence="2" id="KW-0472">Membrane</keyword>
<evidence type="ECO:0000256" key="1">
    <source>
        <dbReference type="SAM" id="MobiDB-lite"/>
    </source>
</evidence>
<proteinExistence type="predicted"/>
<dbReference type="Proteomes" id="UP001153076">
    <property type="component" value="Unassembled WGS sequence"/>
</dbReference>
<accession>A0A9Q1QA45</accession>
<dbReference type="OrthoDB" id="1740536at2759"/>
<keyword evidence="2" id="KW-0812">Transmembrane</keyword>
<feature type="compositionally biased region" description="Low complexity" evidence="1">
    <location>
        <begin position="94"/>
        <end position="127"/>
    </location>
</feature>
<keyword evidence="2" id="KW-1133">Transmembrane helix</keyword>
<evidence type="ECO:0000313" key="3">
    <source>
        <dbReference type="EMBL" id="KAJ8434593.1"/>
    </source>
</evidence>
<gene>
    <name evidence="3" type="ORF">Cgig2_025019</name>
</gene>
<feature type="transmembrane region" description="Helical" evidence="2">
    <location>
        <begin position="298"/>
        <end position="322"/>
    </location>
</feature>
<feature type="compositionally biased region" description="Basic and acidic residues" evidence="1">
    <location>
        <begin position="53"/>
        <end position="74"/>
    </location>
</feature>
<feature type="compositionally biased region" description="Polar residues" evidence="1">
    <location>
        <begin position="131"/>
        <end position="141"/>
    </location>
</feature>
<dbReference type="EMBL" id="JAKOGI010000465">
    <property type="protein sequence ID" value="KAJ8434593.1"/>
    <property type="molecule type" value="Genomic_DNA"/>
</dbReference>
<organism evidence="3 4">
    <name type="scientific">Carnegiea gigantea</name>
    <dbReference type="NCBI Taxonomy" id="171969"/>
    <lineage>
        <taxon>Eukaryota</taxon>
        <taxon>Viridiplantae</taxon>
        <taxon>Streptophyta</taxon>
        <taxon>Embryophyta</taxon>
        <taxon>Tracheophyta</taxon>
        <taxon>Spermatophyta</taxon>
        <taxon>Magnoliopsida</taxon>
        <taxon>eudicotyledons</taxon>
        <taxon>Gunneridae</taxon>
        <taxon>Pentapetalae</taxon>
        <taxon>Caryophyllales</taxon>
        <taxon>Cactineae</taxon>
        <taxon>Cactaceae</taxon>
        <taxon>Cactoideae</taxon>
        <taxon>Echinocereeae</taxon>
        <taxon>Carnegiea</taxon>
    </lineage>
</organism>
<name>A0A9Q1QA45_9CARY</name>
<evidence type="ECO:0000313" key="4">
    <source>
        <dbReference type="Proteomes" id="UP001153076"/>
    </source>
</evidence>
<protein>
    <submittedName>
        <fullName evidence="3">Uncharacterized protein</fullName>
    </submittedName>
</protein>
<reference evidence="3" key="1">
    <citation type="submission" date="2022-04" db="EMBL/GenBank/DDBJ databases">
        <title>Carnegiea gigantea Genome sequencing and assembly v2.</title>
        <authorList>
            <person name="Copetti D."/>
            <person name="Sanderson M.J."/>
            <person name="Burquez A."/>
            <person name="Wojciechowski M.F."/>
        </authorList>
    </citation>
    <scope>NUCLEOTIDE SEQUENCE</scope>
    <source>
        <strain evidence="3">SGP5-SGP5p</strain>
        <tissue evidence="3">Aerial part</tissue>
    </source>
</reference>
<dbReference type="AlphaFoldDB" id="A0A9Q1QA45"/>
<keyword evidence="4" id="KW-1185">Reference proteome</keyword>
<evidence type="ECO:0000256" key="2">
    <source>
        <dbReference type="SAM" id="Phobius"/>
    </source>
</evidence>